<evidence type="ECO:0000256" key="1">
    <source>
        <dbReference type="ARBA" id="ARBA00023002"/>
    </source>
</evidence>
<dbReference type="SUPFAM" id="SSF51905">
    <property type="entry name" value="FAD/NAD(P)-binding domain"/>
    <property type="match status" value="1"/>
</dbReference>
<dbReference type="InterPro" id="IPR051691">
    <property type="entry name" value="Metab_Enz_Cyan_OpOx_G3PDH"/>
</dbReference>
<dbReference type="PANTHER" id="PTHR42949">
    <property type="entry name" value="ANAEROBIC GLYCEROL-3-PHOSPHATE DEHYDROGENASE SUBUNIT B"/>
    <property type="match status" value="1"/>
</dbReference>
<keyword evidence="1" id="KW-0560">Oxidoreductase</keyword>
<organism evidence="3 4">
    <name type="scientific">Alkaliphilus peptidifermentans DSM 18978</name>
    <dbReference type="NCBI Taxonomy" id="1120976"/>
    <lineage>
        <taxon>Bacteria</taxon>
        <taxon>Bacillati</taxon>
        <taxon>Bacillota</taxon>
        <taxon>Clostridia</taxon>
        <taxon>Peptostreptococcales</taxon>
        <taxon>Natronincolaceae</taxon>
        <taxon>Alkaliphilus</taxon>
    </lineage>
</organism>
<protein>
    <submittedName>
        <fullName evidence="3">Sarcosine oxidase subunit alpha</fullName>
    </submittedName>
</protein>
<dbReference type="Gene3D" id="3.50.50.60">
    <property type="entry name" value="FAD/NAD(P)-binding domain"/>
    <property type="match status" value="2"/>
</dbReference>
<dbReference type="STRING" id="1120976.SAMN03080606_00832"/>
<dbReference type="InterPro" id="IPR036188">
    <property type="entry name" value="FAD/NAD-bd_sf"/>
</dbReference>
<dbReference type="InterPro" id="IPR023753">
    <property type="entry name" value="FAD/NAD-binding_dom"/>
</dbReference>
<accession>A0A1G5D8F8</accession>
<evidence type="ECO:0000259" key="2">
    <source>
        <dbReference type="Pfam" id="PF07992"/>
    </source>
</evidence>
<dbReference type="Proteomes" id="UP000198636">
    <property type="component" value="Unassembled WGS sequence"/>
</dbReference>
<dbReference type="RefSeq" id="WP_091540305.1">
    <property type="nucleotide sequence ID" value="NZ_FMUS01000004.1"/>
</dbReference>
<keyword evidence="4" id="KW-1185">Reference proteome</keyword>
<evidence type="ECO:0000313" key="3">
    <source>
        <dbReference type="EMBL" id="SCY11033.1"/>
    </source>
</evidence>
<dbReference type="AlphaFoldDB" id="A0A1G5D8F8"/>
<sequence>MMPVEILIIGGGPAGLCAAIQAAEMGSKVLVVDRNNSLGGQLVKQTHMFFGSEKQYASTRGFDIAELLLDKIDKMDNVEVMKSTTVLGIFEDGVVTLENNGKYIKIKPKATIVSTGASEKNLAFPNNDLPGVYGAGAVQTLMNEYGVKPGNNVLMIGAGNIGLIVSYQLMQAGVKVEAIVEAAPTIGGYLVHASKVRRMGVPIYTGYSIKEAHGKDSLEKAIIWQLDEKWNGIPGTEKELDVDVICISVGLSPLSELLWQAGCQMKYIHEFGGFVPARDENLQTSVKGIFVAGDVAGVEEASSAMVEGYIAGMSAASYLGYKLYNMQEVKDDLMQQLNSLRHGPVGEKIRNGITSLMIDNEAAASIDAFK</sequence>
<evidence type="ECO:0000313" key="4">
    <source>
        <dbReference type="Proteomes" id="UP000198636"/>
    </source>
</evidence>
<dbReference type="PANTHER" id="PTHR42949:SF3">
    <property type="entry name" value="ANAEROBIC GLYCEROL-3-PHOSPHATE DEHYDROGENASE SUBUNIT B"/>
    <property type="match status" value="1"/>
</dbReference>
<dbReference type="PRINTS" id="PR00469">
    <property type="entry name" value="PNDRDTASEII"/>
</dbReference>
<name>A0A1G5D8F8_9FIRM</name>
<dbReference type="OrthoDB" id="9776839at2"/>
<gene>
    <name evidence="3" type="ORF">SAMN03080606_00832</name>
</gene>
<reference evidence="3 4" key="1">
    <citation type="submission" date="2016-10" db="EMBL/GenBank/DDBJ databases">
        <authorList>
            <person name="de Groot N.N."/>
        </authorList>
    </citation>
    <scope>NUCLEOTIDE SEQUENCE [LARGE SCALE GENOMIC DNA]</scope>
    <source>
        <strain evidence="3 4">DSM 18978</strain>
    </source>
</reference>
<proteinExistence type="predicted"/>
<dbReference type="Pfam" id="PF07992">
    <property type="entry name" value="Pyr_redox_2"/>
    <property type="match status" value="1"/>
</dbReference>
<feature type="domain" description="FAD/NAD(P)-binding" evidence="2">
    <location>
        <begin position="5"/>
        <end position="308"/>
    </location>
</feature>
<dbReference type="GO" id="GO:0016491">
    <property type="term" value="F:oxidoreductase activity"/>
    <property type="evidence" value="ECO:0007669"/>
    <property type="project" value="UniProtKB-KW"/>
</dbReference>
<dbReference type="PRINTS" id="PR00368">
    <property type="entry name" value="FADPNR"/>
</dbReference>
<dbReference type="EMBL" id="FMUS01000004">
    <property type="protein sequence ID" value="SCY11033.1"/>
    <property type="molecule type" value="Genomic_DNA"/>
</dbReference>